<sequence length="240" mass="26402">MEYVKRWYRQLMQVPELVSFEVKIEESDLFVMANVDVQEKVRELLERERRNLKAYLRYHPEFLNSLEPLRVPAFAPPICRLMAWASEKAQVGPMAAVAGAINERVFEGVKEEVKEFIVENGGDLLIVSSCSRVVAIYAGEDSPFSFKLGIKLPPGRWGVATSSGKVGPSLSLGKADAVVVISDSAALADAWATSLANLVKAKEDVEKVLRISENAYGVQGVFVAFGEIMGVRGKIELVAL</sequence>
<dbReference type="InterPro" id="IPR007183">
    <property type="entry name" value="UPF0280"/>
</dbReference>
<dbReference type="RefSeq" id="WP_369017563.1">
    <property type="nucleotide sequence ID" value="NZ_CP121689.1"/>
</dbReference>
<dbReference type="Proteomes" id="UP001461341">
    <property type="component" value="Chromosome"/>
</dbReference>
<evidence type="ECO:0000313" key="1">
    <source>
        <dbReference type="EMBL" id="WZL75416.1"/>
    </source>
</evidence>
<evidence type="ECO:0000313" key="2">
    <source>
        <dbReference type="Proteomes" id="UP001461341"/>
    </source>
</evidence>
<dbReference type="SUPFAM" id="SSF143631">
    <property type="entry name" value="ApbE-like"/>
    <property type="match status" value="1"/>
</dbReference>
<gene>
    <name evidence="1" type="ORF">QBE54_07415</name>
</gene>
<protein>
    <submittedName>
        <fullName evidence="1">UPF0280 family protein</fullName>
    </submittedName>
</protein>
<organism evidence="1 2">
    <name type="scientific">Thermatribacter velox</name>
    <dbReference type="NCBI Taxonomy" id="3039681"/>
    <lineage>
        <taxon>Bacteria</taxon>
        <taxon>Pseudomonadati</taxon>
        <taxon>Atribacterota</taxon>
        <taxon>Atribacteria</taxon>
        <taxon>Atribacterales</taxon>
        <taxon>Thermatribacteraceae</taxon>
        <taxon>Thermatribacter</taxon>
    </lineage>
</organism>
<dbReference type="PIRSF" id="PIRSF006421">
    <property type="entry name" value="UCP006421"/>
    <property type="match status" value="1"/>
</dbReference>
<reference evidence="1 2" key="1">
    <citation type="submission" date="2023-03" db="EMBL/GenBank/DDBJ databases">
        <title>Novel Species.</title>
        <authorList>
            <person name="Ma S."/>
        </authorList>
    </citation>
    <scope>NUCLEOTIDE SEQUENCE [LARGE SCALE GENOMIC DNA]</scope>
    <source>
        <strain evidence="1 2">B11</strain>
    </source>
</reference>
<accession>A0ABZ2YAX2</accession>
<dbReference type="EMBL" id="CP121689">
    <property type="protein sequence ID" value="WZL75416.1"/>
    <property type="molecule type" value="Genomic_DNA"/>
</dbReference>
<proteinExistence type="predicted"/>
<keyword evidence="2" id="KW-1185">Reference proteome</keyword>
<dbReference type="InterPro" id="IPR003374">
    <property type="entry name" value="ApbE-like_sf"/>
</dbReference>
<dbReference type="Gene3D" id="3.10.520.10">
    <property type="entry name" value="ApbE-like domains"/>
    <property type="match status" value="1"/>
</dbReference>
<name>A0ABZ2YAX2_9BACT</name>